<dbReference type="GO" id="GO:0007166">
    <property type="term" value="P:cell surface receptor signaling pathway"/>
    <property type="evidence" value="ECO:0007669"/>
    <property type="project" value="InterPro"/>
</dbReference>
<keyword evidence="7" id="KW-0732">Signal</keyword>
<keyword evidence="10" id="KW-1185">Reference proteome</keyword>
<feature type="chain" id="PRO_5035757435" evidence="7">
    <location>
        <begin position="22"/>
        <end position="828"/>
    </location>
</feature>
<evidence type="ECO:0000259" key="8">
    <source>
        <dbReference type="PROSITE" id="PS50261"/>
    </source>
</evidence>
<comment type="caution">
    <text evidence="9">The sequence shown here is derived from an EMBL/GenBank/DDBJ whole genome shotgun (WGS) entry which is preliminary data.</text>
</comment>
<dbReference type="PANTHER" id="PTHR45902">
    <property type="entry name" value="LATROPHILIN RECEPTOR-LIKE PROTEIN A"/>
    <property type="match status" value="1"/>
</dbReference>
<feature type="transmembrane region" description="Helical" evidence="6">
    <location>
        <begin position="753"/>
        <end position="772"/>
    </location>
</feature>
<keyword evidence="2 6" id="KW-0812">Transmembrane</keyword>
<dbReference type="GO" id="GO:0004930">
    <property type="term" value="F:G protein-coupled receptor activity"/>
    <property type="evidence" value="ECO:0007669"/>
    <property type="project" value="InterPro"/>
</dbReference>
<feature type="domain" description="G-protein coupled receptors family 2 profile 2" evidence="8">
    <location>
        <begin position="551"/>
        <end position="802"/>
    </location>
</feature>
<evidence type="ECO:0000256" key="6">
    <source>
        <dbReference type="SAM" id="Phobius"/>
    </source>
</evidence>
<feature type="transmembrane region" description="Helical" evidence="6">
    <location>
        <begin position="663"/>
        <end position="681"/>
    </location>
</feature>
<evidence type="ECO:0000313" key="9">
    <source>
        <dbReference type="EMBL" id="CAG2202008.1"/>
    </source>
</evidence>
<dbReference type="InterPro" id="IPR000832">
    <property type="entry name" value="GPCR_2_secretin-like"/>
</dbReference>
<dbReference type="CDD" id="cd13952">
    <property type="entry name" value="7tm_classB"/>
    <property type="match status" value="1"/>
</dbReference>
<feature type="transmembrane region" description="Helical" evidence="6">
    <location>
        <begin position="551"/>
        <end position="572"/>
    </location>
</feature>
<feature type="transmembrane region" description="Helical" evidence="6">
    <location>
        <begin position="624"/>
        <end position="643"/>
    </location>
</feature>
<dbReference type="Proteomes" id="UP000683360">
    <property type="component" value="Unassembled WGS sequence"/>
</dbReference>
<feature type="transmembrane region" description="Helical" evidence="6">
    <location>
        <begin position="778"/>
        <end position="799"/>
    </location>
</feature>
<proteinExistence type="predicted"/>
<evidence type="ECO:0000313" key="10">
    <source>
        <dbReference type="Proteomes" id="UP000683360"/>
    </source>
</evidence>
<evidence type="ECO:0000256" key="4">
    <source>
        <dbReference type="ARBA" id="ARBA00023136"/>
    </source>
</evidence>
<sequence>MKVTQILLVVIISLGLPVSLQDRRSGSEFWTDVTTDLESGSTIIGAISEVSRQTATSQMHINKRESRDETTNSGVQTSTYPDNVRDVCFEKGGCPTQETLNEYGWFCNCDSECENYNDCCLQHNSKTENVHHVYQCIKFNTDKKSLIGFQAISSCSLDYENKTVQDKCLVNNLLETGPPVVVGKNSVFKNKYCALCNDVKTYITFDVTFYDIEMTSEEYDYFQNQTTKSKLSYISMHADYKLEPPPNIDLRICPANLIENSQPRCQKYVNPTFIPVGRDHYRLYRNEFCMPDQEKQKYFVCLATIMGVLWRFNEIHSLSVIFSFKEPKQMTGSSNECQKWSEEVERSSLCVHLETYSNYEINLQYIMVSIKNHTKEELIAIGLVSLWSYVVTHFTQCSGYFRMDESENKMMVKVSISLQILKKLFSHEIPVVEKSFRDHRVDIVMKDYDTEEITMIKTRNPISSMTDDSHRFNKIYFKSIVPDQKEVFLKYLLSSTNINITVQNDKFCSHQKIAIDVTPDGGLYIGSDAIYCNESKQMIESTISTVHLSKLAIITYTCFSISIIALAIFIVFNRKHRYHNSIPGSNMENLSTSILLANILFLFGIGASKISIICYVFGIFLHYLWLTVFTYMTIAVAHIVFSLSQIRYRRSVPSEDANKRRTVTFIGLIVPLFIVVPAIFIDQFGPKYWSLGYAGSECFPNKYPANIIFFSGPVVFAIGVDFVCMLQSIIQICRIRLTRRRMCQLNVYQDAQIYLRIVVLSGVFWMTGILAAMLDSDWLDYVFTILCGLQGLCVAVANLTTARVIKSKRLSSNDRYIQNTVSLQLRKV</sequence>
<protein>
    <submittedName>
        <fullName evidence="9">CELSR3</fullName>
    </submittedName>
</protein>
<dbReference type="Gene3D" id="1.20.1070.10">
    <property type="entry name" value="Rhodopsin 7-helix transmembrane proteins"/>
    <property type="match status" value="1"/>
</dbReference>
<feature type="region of interest" description="Disordered" evidence="5">
    <location>
        <begin position="58"/>
        <end position="78"/>
    </location>
</feature>
<evidence type="ECO:0000256" key="3">
    <source>
        <dbReference type="ARBA" id="ARBA00022989"/>
    </source>
</evidence>
<dbReference type="InterPro" id="IPR053231">
    <property type="entry name" value="GPCR_LN-TM7"/>
</dbReference>
<keyword evidence="3 6" id="KW-1133">Transmembrane helix</keyword>
<gene>
    <name evidence="9" type="ORF">MEDL_16601</name>
</gene>
<reference evidence="9" key="1">
    <citation type="submission" date="2021-03" db="EMBL/GenBank/DDBJ databases">
        <authorList>
            <person name="Bekaert M."/>
        </authorList>
    </citation>
    <scope>NUCLEOTIDE SEQUENCE</scope>
</reference>
<keyword evidence="4 6" id="KW-0472">Membrane</keyword>
<evidence type="ECO:0000256" key="1">
    <source>
        <dbReference type="ARBA" id="ARBA00004141"/>
    </source>
</evidence>
<name>A0A8S3QZ47_MYTED</name>
<accession>A0A8S3QZ47</accession>
<dbReference type="Pfam" id="PF00002">
    <property type="entry name" value="7tm_2"/>
    <property type="match status" value="1"/>
</dbReference>
<dbReference type="InterPro" id="IPR017981">
    <property type="entry name" value="GPCR_2-like_7TM"/>
</dbReference>
<dbReference type="PANTHER" id="PTHR45902:SF1">
    <property type="entry name" value="LATROPHILIN RECEPTOR-LIKE PROTEIN A"/>
    <property type="match status" value="1"/>
</dbReference>
<comment type="subcellular location">
    <subcellularLocation>
        <location evidence="1">Membrane</location>
        <topology evidence="1">Multi-pass membrane protein</topology>
    </subcellularLocation>
</comment>
<evidence type="ECO:0000256" key="7">
    <source>
        <dbReference type="SAM" id="SignalP"/>
    </source>
</evidence>
<dbReference type="OrthoDB" id="6129072at2759"/>
<feature type="signal peptide" evidence="7">
    <location>
        <begin position="1"/>
        <end position="21"/>
    </location>
</feature>
<evidence type="ECO:0000256" key="5">
    <source>
        <dbReference type="SAM" id="MobiDB-lite"/>
    </source>
</evidence>
<feature type="transmembrane region" description="Helical" evidence="6">
    <location>
        <begin position="707"/>
        <end position="732"/>
    </location>
</feature>
<dbReference type="GO" id="GO:0016020">
    <property type="term" value="C:membrane"/>
    <property type="evidence" value="ECO:0007669"/>
    <property type="project" value="UniProtKB-SubCell"/>
</dbReference>
<dbReference type="EMBL" id="CAJPWZ010000874">
    <property type="protein sequence ID" value="CAG2202008.1"/>
    <property type="molecule type" value="Genomic_DNA"/>
</dbReference>
<feature type="transmembrane region" description="Helical" evidence="6">
    <location>
        <begin position="593"/>
        <end position="618"/>
    </location>
</feature>
<organism evidence="9 10">
    <name type="scientific">Mytilus edulis</name>
    <name type="common">Blue mussel</name>
    <dbReference type="NCBI Taxonomy" id="6550"/>
    <lineage>
        <taxon>Eukaryota</taxon>
        <taxon>Metazoa</taxon>
        <taxon>Spiralia</taxon>
        <taxon>Lophotrochozoa</taxon>
        <taxon>Mollusca</taxon>
        <taxon>Bivalvia</taxon>
        <taxon>Autobranchia</taxon>
        <taxon>Pteriomorphia</taxon>
        <taxon>Mytilida</taxon>
        <taxon>Mytiloidea</taxon>
        <taxon>Mytilidae</taxon>
        <taxon>Mytilinae</taxon>
        <taxon>Mytilus</taxon>
    </lineage>
</organism>
<dbReference type="PROSITE" id="PS50261">
    <property type="entry name" value="G_PROTEIN_RECEP_F2_4"/>
    <property type="match status" value="1"/>
</dbReference>
<dbReference type="AlphaFoldDB" id="A0A8S3QZ47"/>
<evidence type="ECO:0000256" key="2">
    <source>
        <dbReference type="ARBA" id="ARBA00022692"/>
    </source>
</evidence>